<dbReference type="Proteomes" id="UP001190491">
    <property type="component" value="Unassembled WGS sequence"/>
</dbReference>
<organism evidence="1 4">
    <name type="scientific">Ralstonia flatus</name>
    <dbReference type="NCBI Taxonomy" id="3058601"/>
    <lineage>
        <taxon>Bacteria</taxon>
        <taxon>Pseudomonadati</taxon>
        <taxon>Pseudomonadota</taxon>
        <taxon>Betaproteobacteria</taxon>
        <taxon>Burkholderiales</taxon>
        <taxon>Burkholderiaceae</taxon>
        <taxon>Ralstonia</taxon>
    </lineage>
</organism>
<reference evidence="1 3" key="1">
    <citation type="submission" date="2023-07" db="EMBL/GenBank/DDBJ databases">
        <authorList>
            <person name="Peeters C."/>
        </authorList>
    </citation>
    <scope>NUCLEOTIDE SEQUENCE</scope>
    <source>
        <strain evidence="2 3">LMG 32965</strain>
        <strain evidence="1">R-77567</strain>
    </source>
</reference>
<evidence type="ECO:0000313" key="4">
    <source>
        <dbReference type="Proteomes" id="UP001190491"/>
    </source>
</evidence>
<accession>A0AAD2C1U2</accession>
<evidence type="ECO:0000313" key="2">
    <source>
        <dbReference type="EMBL" id="CAJ0867893.1"/>
    </source>
</evidence>
<evidence type="ECO:0000313" key="1">
    <source>
        <dbReference type="EMBL" id="CAJ0859846.1"/>
    </source>
</evidence>
<name>A0AAD2C1U2_9RALS</name>
<evidence type="ECO:0000313" key="3">
    <source>
        <dbReference type="Proteomes" id="UP001189792"/>
    </source>
</evidence>
<comment type="caution">
    <text evidence="1">The sequence shown here is derived from an EMBL/GenBank/DDBJ whole genome shotgun (WGS) entry which is preliminary data.</text>
</comment>
<protein>
    <submittedName>
        <fullName evidence="1">Uncharacterized protein</fullName>
    </submittedName>
</protein>
<keyword evidence="3" id="KW-1185">Reference proteome</keyword>
<dbReference type="EMBL" id="CAUDKO010000003">
    <property type="protein sequence ID" value="CAJ0859846.1"/>
    <property type="molecule type" value="Genomic_DNA"/>
</dbReference>
<dbReference type="EMBL" id="CAUDLI010000003">
    <property type="protein sequence ID" value="CAJ0867893.1"/>
    <property type="molecule type" value="Genomic_DNA"/>
</dbReference>
<sequence>MQSCKENCVRQAKLSPEHAKKIADVLCAKVVADIDPLLDMPARLTVAREALTRELRLLDEVTRSF</sequence>
<gene>
    <name evidence="2" type="ORF">R77564_01419</name>
    <name evidence="1" type="ORF">R77567_01402</name>
</gene>
<dbReference type="Proteomes" id="UP001189792">
    <property type="component" value="Unassembled WGS sequence"/>
</dbReference>
<dbReference type="AlphaFoldDB" id="A0AAD2C1U2"/>
<proteinExistence type="predicted"/>